<comment type="caution">
    <text evidence="1">The sequence shown here is derived from an EMBL/GenBank/DDBJ whole genome shotgun (WGS) entry which is preliminary data.</text>
</comment>
<evidence type="ECO:0000313" key="1">
    <source>
        <dbReference type="EMBL" id="MDC2958502.1"/>
    </source>
</evidence>
<dbReference type="Proteomes" id="UP001221328">
    <property type="component" value="Unassembled WGS sequence"/>
</dbReference>
<dbReference type="InterPro" id="IPR011051">
    <property type="entry name" value="RmlC_Cupin_sf"/>
</dbReference>
<reference evidence="1 2" key="1">
    <citation type="journal article" date="2015" name="Int. J. Syst. Evol. Microbiol.">
        <title>Streptomyces gilvifuscus sp. nov., an actinomycete that produces antibacterial compounds isolated from soil.</title>
        <authorList>
            <person name="Nguyen T.M."/>
            <person name="Kim J."/>
        </authorList>
    </citation>
    <scope>NUCLEOTIDE SEQUENCE [LARGE SCALE GENOMIC DNA]</scope>
    <source>
        <strain evidence="1 2">T113</strain>
    </source>
</reference>
<proteinExistence type="predicted"/>
<dbReference type="SUPFAM" id="SSF51182">
    <property type="entry name" value="RmlC-like cupins"/>
    <property type="match status" value="1"/>
</dbReference>
<accession>A0ABT5G1H1</accession>
<dbReference type="RefSeq" id="WP_272177263.1">
    <property type="nucleotide sequence ID" value="NZ_JAQOSK010000012.1"/>
</dbReference>
<evidence type="ECO:0000313" key="2">
    <source>
        <dbReference type="Proteomes" id="UP001221328"/>
    </source>
</evidence>
<dbReference type="EMBL" id="JAQOSK010000012">
    <property type="protein sequence ID" value="MDC2958502.1"/>
    <property type="molecule type" value="Genomic_DNA"/>
</dbReference>
<gene>
    <name evidence="1" type="ORF">PO587_29070</name>
</gene>
<organism evidence="1 2">
    <name type="scientific">Streptomyces gilvifuscus</name>
    <dbReference type="NCBI Taxonomy" id="1550617"/>
    <lineage>
        <taxon>Bacteria</taxon>
        <taxon>Bacillati</taxon>
        <taxon>Actinomycetota</taxon>
        <taxon>Actinomycetes</taxon>
        <taxon>Kitasatosporales</taxon>
        <taxon>Streptomycetaceae</taxon>
        <taxon>Streptomyces</taxon>
    </lineage>
</organism>
<name>A0ABT5G1H1_9ACTN</name>
<sequence length="124" mass="13569">MPRTSKAEAGLQVDEPVMEGRYAQIGPYTVGYESMKADMDPAPLFRGLPDDRCQCPHWGQVISGRLVLRYADHDEVFHAGDAYYGAPGHLPLVFAGTEIVEFSPTAELTATMEVIGRNLAEGRS</sequence>
<evidence type="ECO:0008006" key="3">
    <source>
        <dbReference type="Google" id="ProtNLM"/>
    </source>
</evidence>
<keyword evidence="2" id="KW-1185">Reference proteome</keyword>
<protein>
    <recommendedName>
        <fullName evidence="3">Cupin domain-containing protein</fullName>
    </recommendedName>
</protein>